<reference evidence="2 3" key="1">
    <citation type="submission" date="2023-02" db="EMBL/GenBank/DDBJ databases">
        <title>LHISI_Scaffold_Assembly.</title>
        <authorList>
            <person name="Stuart O.P."/>
            <person name="Cleave R."/>
            <person name="Magrath M.J.L."/>
            <person name="Mikheyev A.S."/>
        </authorList>
    </citation>
    <scope>NUCLEOTIDE SEQUENCE [LARGE SCALE GENOMIC DNA]</scope>
    <source>
        <strain evidence="2">Daus_M_001</strain>
        <tissue evidence="2">Leg muscle</tissue>
    </source>
</reference>
<feature type="compositionally biased region" description="Basic and acidic residues" evidence="1">
    <location>
        <begin position="144"/>
        <end position="157"/>
    </location>
</feature>
<feature type="compositionally biased region" description="Polar residues" evidence="1">
    <location>
        <begin position="958"/>
        <end position="967"/>
    </location>
</feature>
<evidence type="ECO:0000313" key="3">
    <source>
        <dbReference type="Proteomes" id="UP001159363"/>
    </source>
</evidence>
<organism evidence="2 3">
    <name type="scientific">Dryococelus australis</name>
    <dbReference type="NCBI Taxonomy" id="614101"/>
    <lineage>
        <taxon>Eukaryota</taxon>
        <taxon>Metazoa</taxon>
        <taxon>Ecdysozoa</taxon>
        <taxon>Arthropoda</taxon>
        <taxon>Hexapoda</taxon>
        <taxon>Insecta</taxon>
        <taxon>Pterygota</taxon>
        <taxon>Neoptera</taxon>
        <taxon>Polyneoptera</taxon>
        <taxon>Phasmatodea</taxon>
        <taxon>Verophasmatodea</taxon>
        <taxon>Anareolatae</taxon>
        <taxon>Phasmatidae</taxon>
        <taxon>Eurycanthinae</taxon>
        <taxon>Dryococelus</taxon>
    </lineage>
</organism>
<comment type="caution">
    <text evidence="2">The sequence shown here is derived from an EMBL/GenBank/DDBJ whole genome shotgun (WGS) entry which is preliminary data.</text>
</comment>
<name>A0ABQ9GKK1_9NEOP</name>
<gene>
    <name evidence="2" type="ORF">PR048_026156</name>
</gene>
<feature type="region of interest" description="Disordered" evidence="1">
    <location>
        <begin position="106"/>
        <end position="164"/>
    </location>
</feature>
<feature type="region of interest" description="Disordered" evidence="1">
    <location>
        <begin position="950"/>
        <end position="971"/>
    </location>
</feature>
<evidence type="ECO:0000313" key="2">
    <source>
        <dbReference type="EMBL" id="KAJ8872550.1"/>
    </source>
</evidence>
<dbReference type="EMBL" id="JARBHB010000011">
    <property type="protein sequence ID" value="KAJ8872550.1"/>
    <property type="molecule type" value="Genomic_DNA"/>
</dbReference>
<dbReference type="Proteomes" id="UP001159363">
    <property type="component" value="Chromosome 10"/>
</dbReference>
<feature type="compositionally biased region" description="Basic residues" evidence="1">
    <location>
        <begin position="123"/>
        <end position="140"/>
    </location>
</feature>
<sequence length="1016" mass="113816">MKLRKYWPFGMAYLRCTGVCLTSSTSHVLWVGLLVCKYGRRGASAAHENITTFLSLVRQFDHVTPASQLRTTRVPFLVSRTCSGRQYGVFTWAGTVVPSDFSKEEPESFGLLTEPPDWSSRRTSLKRKQKQQRRRKKNVGSRKGGGEEVGAHSKHPDAMASKTTYDAGDPLELRRCRRHFSQACQQTRGVYLATRQASSDASAVCQNAPLFFLPLPPFLLLNSPPTKRLCRSRQPRPTIFRQPSRALVDFHSPVCYPWPVHTHCTPGAISFSRSVMLYQLSSPLVDDRPIMNAVKYRVGFDAVLEVAAIDLKAGVQTTPKVVKGTGEDMLRIRDKVELNHLYTPLHERLLCWFLYSHSPLFYWSTPHWECLLCPTTSIIGWSSASGVAELNKPQDKIDFKQVYTEVTFAIGAQFIIHTQDDFEPIADLQARVGNRVLILPNASPLWFPVDVIARAPRISRIELAVSYARQRSLYTRDIIVSLLVAETKCTGLLNTHSNHCFMLITGSYSDKIDFKRVYTEDAFVIGSKFIRLALDESTPIADLQRNKKRIPYCQMWGNIGATANEQTSDPEKFVTGPLRAREPNRGEECAKLVGTDTRKRIRDTEFSCGGGWRGGSSPRVRRRGEGKRVGTALRANPRGERPPVMEGGRLRGGGREGGGALERQTFSSVNNDGKVYPPPPFQQQPCSGELVARFLWSPAGVGKAKRRHNSIDWSSWQTGTWRKEPAGAVARLEVWPPLRAAVPLEAALTGRVQEVHVDLHGPSLQPHLRRKRNTSIYLFTHEIFLKSRMDFQKERAGHKASFTFCANHAGLMEHKDPSGVCPRAYGEAGVSIFCGFYSGKQFYMITAVMKSEASLYFSPPEDALQRKQLSRNSFLILAAPRKTTERGENIFSGRGSQETWAKVLGKFRGGRIVDLRGGKRFTETPGGMVEKEGCEKQPLCSHGGVAERLARSPPTKANLVQSPTTGSPDFRKWESRRTMPLVGGFSRGSPVPPRPFILAPLHSHLNRPHRLSRPRR</sequence>
<accession>A0ABQ9GKK1</accession>
<evidence type="ECO:0000256" key="1">
    <source>
        <dbReference type="SAM" id="MobiDB-lite"/>
    </source>
</evidence>
<protein>
    <submittedName>
        <fullName evidence="2">Uncharacterized protein</fullName>
    </submittedName>
</protein>
<feature type="region of interest" description="Disordered" evidence="1">
    <location>
        <begin position="609"/>
        <end position="660"/>
    </location>
</feature>
<keyword evidence="3" id="KW-1185">Reference proteome</keyword>
<proteinExistence type="predicted"/>